<dbReference type="SUPFAM" id="SSF56281">
    <property type="entry name" value="Metallo-hydrolase/oxidoreductase"/>
    <property type="match status" value="1"/>
</dbReference>
<reference evidence="2 3" key="1">
    <citation type="submission" date="2024-09" db="EMBL/GenBank/DDBJ databases">
        <authorList>
            <person name="Sun Q."/>
            <person name="Mori K."/>
        </authorList>
    </citation>
    <scope>NUCLEOTIDE SEQUENCE [LARGE SCALE GENOMIC DNA]</scope>
    <source>
        <strain evidence="2 3">TBRC 1432</strain>
    </source>
</reference>
<dbReference type="EMBL" id="JBHLUD010000016">
    <property type="protein sequence ID" value="MFC0548514.1"/>
    <property type="molecule type" value="Genomic_DNA"/>
</dbReference>
<evidence type="ECO:0000313" key="3">
    <source>
        <dbReference type="Proteomes" id="UP001589810"/>
    </source>
</evidence>
<evidence type="ECO:0000313" key="2">
    <source>
        <dbReference type="EMBL" id="MFC0548514.1"/>
    </source>
</evidence>
<dbReference type="Pfam" id="PF19583">
    <property type="entry name" value="ODP"/>
    <property type="match status" value="1"/>
</dbReference>
<comment type="caution">
    <text evidence="2">The sequence shown here is derived from an EMBL/GenBank/DDBJ whole genome shotgun (WGS) entry which is preliminary data.</text>
</comment>
<dbReference type="RefSeq" id="WP_379794628.1">
    <property type="nucleotide sequence ID" value="NZ_JBHLUD010000016.1"/>
</dbReference>
<proteinExistence type="predicted"/>
<evidence type="ECO:0000259" key="1">
    <source>
        <dbReference type="SMART" id="SM00849"/>
    </source>
</evidence>
<organism evidence="2 3">
    <name type="scientific">Kutzneria chonburiensis</name>
    <dbReference type="NCBI Taxonomy" id="1483604"/>
    <lineage>
        <taxon>Bacteria</taxon>
        <taxon>Bacillati</taxon>
        <taxon>Actinomycetota</taxon>
        <taxon>Actinomycetes</taxon>
        <taxon>Pseudonocardiales</taxon>
        <taxon>Pseudonocardiaceae</taxon>
        <taxon>Kutzneria</taxon>
    </lineage>
</organism>
<name>A0ABV6N7D5_9PSEU</name>
<dbReference type="SMART" id="SM00849">
    <property type="entry name" value="Lactamase_B"/>
    <property type="match status" value="1"/>
</dbReference>
<feature type="domain" description="Metallo-beta-lactamase" evidence="1">
    <location>
        <begin position="27"/>
        <end position="209"/>
    </location>
</feature>
<dbReference type="PANTHER" id="PTHR43717">
    <property type="entry name" value="ANAEROBIC NITRIC OXIDE REDUCTASE FLAVORUBREDOXIN"/>
    <property type="match status" value="1"/>
</dbReference>
<protein>
    <submittedName>
        <fullName evidence="2">MBL fold metallo-hydrolase</fullName>
    </submittedName>
</protein>
<dbReference type="Gene3D" id="3.60.15.10">
    <property type="entry name" value="Ribonuclease Z/Hydroxyacylglutathione hydrolase-like"/>
    <property type="match status" value="1"/>
</dbReference>
<dbReference type="PANTHER" id="PTHR43717:SF1">
    <property type="entry name" value="ANAEROBIC NITRIC OXIDE REDUCTASE FLAVORUBREDOXIN"/>
    <property type="match status" value="1"/>
</dbReference>
<dbReference type="InterPro" id="IPR001279">
    <property type="entry name" value="Metallo-B-lactamas"/>
</dbReference>
<gene>
    <name evidence="2" type="ORF">ACFFH7_43900</name>
</gene>
<dbReference type="InterPro" id="IPR036866">
    <property type="entry name" value="RibonucZ/Hydroxyglut_hydro"/>
</dbReference>
<accession>A0ABV6N7D5</accession>
<keyword evidence="3" id="KW-1185">Reference proteome</keyword>
<dbReference type="Proteomes" id="UP001589810">
    <property type="component" value="Unassembled WGS sequence"/>
</dbReference>
<sequence>MREAYVAAKDVHVLPSQLPIPGAGLLPVNCYLVRGSEPVLVDTGMPIDAVDFADTLWSVVDPADLRWLVLTHDDRDHSGNIVQIMREAPDAVLVTSQLSVVRLSEEWDLPRDRLRLVNPGSSFTAGDREISILRPPAFDSPATLAAYDHGSRTLFSADSFGSVLPTVANDVDDVTEAEYFEGFSLFNRSNHPWVALTDPAKFEVVLHQIRALGADRILSSHGPAVEGRVDRLLDAMARIPSLPQVLPPEEIDPEAVLGRLEFNDPLPAAGA</sequence>
<dbReference type="InterPro" id="IPR045761">
    <property type="entry name" value="ODP_dom"/>
</dbReference>